<reference evidence="1" key="1">
    <citation type="submission" date="2021-11" db="EMBL/GenBank/DDBJ databases">
        <title>Description of novel Chryseobacterium species.</title>
        <authorList>
            <person name="Saticioglu I.B."/>
            <person name="Ay H."/>
            <person name="Altun S."/>
            <person name="Duman M."/>
        </authorList>
    </citation>
    <scope>NUCLEOTIDE SEQUENCE</scope>
    <source>
        <strain evidence="1">C-17</strain>
    </source>
</reference>
<comment type="caution">
    <text evidence="1">The sequence shown here is derived from an EMBL/GenBank/DDBJ whole genome shotgun (WGS) entry which is preliminary data.</text>
</comment>
<name>A0A9Q3YYG4_9FLAO</name>
<dbReference type="AlphaFoldDB" id="A0A9Q3YYG4"/>
<evidence type="ECO:0000313" key="2">
    <source>
        <dbReference type="Proteomes" id="UP001108025"/>
    </source>
</evidence>
<dbReference type="RefSeq" id="WP_230671484.1">
    <property type="nucleotide sequence ID" value="NZ_JAJNAY010000002.1"/>
</dbReference>
<sequence length="71" mass="8404">MDNINKYLHFNHEGKNVYEIVNEMKIKYKSPLFAINKIREIFPSLPLVEAKEIVIIATSDYKKLHDYQGCF</sequence>
<proteinExistence type="predicted"/>
<organism evidence="1 2">
    <name type="scientific">Chryseobacterium turcicum</name>
    <dbReference type="NCBI Taxonomy" id="2898076"/>
    <lineage>
        <taxon>Bacteria</taxon>
        <taxon>Pseudomonadati</taxon>
        <taxon>Bacteroidota</taxon>
        <taxon>Flavobacteriia</taxon>
        <taxon>Flavobacteriales</taxon>
        <taxon>Weeksellaceae</taxon>
        <taxon>Chryseobacterium group</taxon>
        <taxon>Chryseobacterium</taxon>
    </lineage>
</organism>
<protein>
    <submittedName>
        <fullName evidence="1">Uncharacterized protein</fullName>
    </submittedName>
</protein>
<gene>
    <name evidence="1" type="ORF">LO744_16970</name>
</gene>
<dbReference type="Proteomes" id="UP001108025">
    <property type="component" value="Unassembled WGS sequence"/>
</dbReference>
<dbReference type="EMBL" id="JAJNAY010000002">
    <property type="protein sequence ID" value="MCD1118542.1"/>
    <property type="molecule type" value="Genomic_DNA"/>
</dbReference>
<keyword evidence="2" id="KW-1185">Reference proteome</keyword>
<evidence type="ECO:0000313" key="1">
    <source>
        <dbReference type="EMBL" id="MCD1118542.1"/>
    </source>
</evidence>
<accession>A0A9Q3YYG4</accession>